<feature type="region of interest" description="Disordered" evidence="1">
    <location>
        <begin position="84"/>
        <end position="115"/>
    </location>
</feature>
<dbReference type="GO" id="GO:0005634">
    <property type="term" value="C:nucleus"/>
    <property type="evidence" value="ECO:0007669"/>
    <property type="project" value="InterPro"/>
</dbReference>
<gene>
    <name evidence="2" type="ORF">SPRG_05421</name>
</gene>
<feature type="region of interest" description="Disordered" evidence="1">
    <location>
        <begin position="160"/>
        <end position="197"/>
    </location>
</feature>
<organism evidence="2 3">
    <name type="scientific">Saprolegnia parasitica (strain CBS 223.65)</name>
    <dbReference type="NCBI Taxonomy" id="695850"/>
    <lineage>
        <taxon>Eukaryota</taxon>
        <taxon>Sar</taxon>
        <taxon>Stramenopiles</taxon>
        <taxon>Oomycota</taxon>
        <taxon>Saprolegniomycetes</taxon>
        <taxon>Saprolegniales</taxon>
        <taxon>Saprolegniaceae</taxon>
        <taxon>Saprolegnia</taxon>
    </lineage>
</organism>
<dbReference type="GO" id="GO:0006325">
    <property type="term" value="P:chromatin organization"/>
    <property type="evidence" value="ECO:0007669"/>
    <property type="project" value="TreeGrafter"/>
</dbReference>
<dbReference type="InterPro" id="IPR007005">
    <property type="entry name" value="XAP5"/>
</dbReference>
<evidence type="ECO:0000313" key="2">
    <source>
        <dbReference type="EMBL" id="KDO29179.1"/>
    </source>
</evidence>
<protein>
    <submittedName>
        <fullName evidence="2">Uncharacterized protein</fullName>
    </submittedName>
</protein>
<reference evidence="2 3" key="1">
    <citation type="journal article" date="2013" name="PLoS Genet.">
        <title>Distinctive expansion of potential virulence genes in the genome of the oomycete fish pathogen Saprolegnia parasitica.</title>
        <authorList>
            <person name="Jiang R.H."/>
            <person name="de Bruijn I."/>
            <person name="Haas B.J."/>
            <person name="Belmonte R."/>
            <person name="Lobach L."/>
            <person name="Christie J."/>
            <person name="van den Ackerveken G."/>
            <person name="Bottin A."/>
            <person name="Bulone V."/>
            <person name="Diaz-Moreno S.M."/>
            <person name="Dumas B."/>
            <person name="Fan L."/>
            <person name="Gaulin E."/>
            <person name="Govers F."/>
            <person name="Grenville-Briggs L.J."/>
            <person name="Horner N.R."/>
            <person name="Levin J.Z."/>
            <person name="Mammella M."/>
            <person name="Meijer H.J."/>
            <person name="Morris P."/>
            <person name="Nusbaum C."/>
            <person name="Oome S."/>
            <person name="Phillips A.J."/>
            <person name="van Rooyen D."/>
            <person name="Rzeszutek E."/>
            <person name="Saraiva M."/>
            <person name="Secombes C.J."/>
            <person name="Seidl M.F."/>
            <person name="Snel B."/>
            <person name="Stassen J.H."/>
            <person name="Sykes S."/>
            <person name="Tripathy S."/>
            <person name="van den Berg H."/>
            <person name="Vega-Arreguin J.C."/>
            <person name="Wawra S."/>
            <person name="Young S.K."/>
            <person name="Zeng Q."/>
            <person name="Dieguez-Uribeondo J."/>
            <person name="Russ C."/>
            <person name="Tyler B.M."/>
            <person name="van West P."/>
        </authorList>
    </citation>
    <scope>NUCLEOTIDE SEQUENCE [LARGE SCALE GENOMIC DNA]</scope>
    <source>
        <strain evidence="2 3">CBS 223.65</strain>
    </source>
</reference>
<dbReference type="PANTHER" id="PTHR12722:SF0">
    <property type="entry name" value="PROTEIN FAM50A"/>
    <property type="match status" value="1"/>
</dbReference>
<keyword evidence="3" id="KW-1185">Reference proteome</keyword>
<dbReference type="PANTHER" id="PTHR12722">
    <property type="entry name" value="XAP-5 PROTEIN-RELATED"/>
    <property type="match status" value="1"/>
</dbReference>
<name>A0A067CEN8_SAPPC</name>
<sequence>MSIIMRQELESDAQIERYVRKDNGRVPLRYVYRSTFIALTTLSNGVRSRGTSDAEEGAAGGTAALHKTTIGPLGDMHPSVVTPCEREHARRSPSQLEQKEQEFAAKKQQIAADNARGSRIDKSFLSHTDASSEAEFKRQTIGLVTAAEYRKRREDCLAPPEPALEATKTGDASVVKPAPKKKKKKATMSFSLDSDDETDAPAKRKKLKCHDVCLAACQQRTACHEARAQGRLGCKRRALQSDALVRVWRGFCTKCISE</sequence>
<dbReference type="GeneID" id="24127817"/>
<accession>A0A067CEN8</accession>
<dbReference type="KEGG" id="spar:SPRG_05421"/>
<evidence type="ECO:0000313" key="3">
    <source>
        <dbReference type="Proteomes" id="UP000030745"/>
    </source>
</evidence>
<proteinExistence type="predicted"/>
<dbReference type="Proteomes" id="UP000030745">
    <property type="component" value="Unassembled WGS sequence"/>
</dbReference>
<evidence type="ECO:0000256" key="1">
    <source>
        <dbReference type="SAM" id="MobiDB-lite"/>
    </source>
</evidence>
<dbReference type="RefSeq" id="XP_012200056.1">
    <property type="nucleotide sequence ID" value="XM_012344666.1"/>
</dbReference>
<dbReference type="VEuPathDB" id="FungiDB:SPRG_05421"/>
<dbReference type="AlphaFoldDB" id="A0A067CEN8"/>
<dbReference type="OrthoDB" id="1562195at2759"/>
<dbReference type="EMBL" id="KK583207">
    <property type="protein sequence ID" value="KDO29179.1"/>
    <property type="molecule type" value="Genomic_DNA"/>
</dbReference>
<dbReference type="STRING" id="695850.A0A067CEN8"/>